<dbReference type="EMBL" id="CP021781">
    <property type="protein sequence ID" value="AXA34658.1"/>
    <property type="molecule type" value="Genomic_DNA"/>
</dbReference>
<comment type="catalytic activity">
    <reaction evidence="2 4">
        <text>L-methionyl-[protein] + [thioredoxin]-disulfide + H2O = L-methionyl-(S)-S-oxide-[protein] + [thioredoxin]-dithiol</text>
        <dbReference type="Rhea" id="RHEA:14217"/>
        <dbReference type="Rhea" id="RHEA-COMP:10698"/>
        <dbReference type="Rhea" id="RHEA-COMP:10700"/>
        <dbReference type="Rhea" id="RHEA-COMP:12313"/>
        <dbReference type="Rhea" id="RHEA-COMP:12315"/>
        <dbReference type="ChEBI" id="CHEBI:15377"/>
        <dbReference type="ChEBI" id="CHEBI:16044"/>
        <dbReference type="ChEBI" id="CHEBI:29950"/>
        <dbReference type="ChEBI" id="CHEBI:44120"/>
        <dbReference type="ChEBI" id="CHEBI:50058"/>
        <dbReference type="EC" id="1.8.4.11"/>
    </reaction>
</comment>
<gene>
    <name evidence="4 6" type="primary">msrA</name>
    <name evidence="6" type="ORF">CDH04_09720</name>
    <name evidence="7" type="ORF">FZC43_09730</name>
</gene>
<feature type="active site" evidence="4">
    <location>
        <position position="34"/>
    </location>
</feature>
<evidence type="ECO:0000256" key="1">
    <source>
        <dbReference type="ARBA" id="ARBA00023002"/>
    </source>
</evidence>
<feature type="domain" description="Peptide methionine sulphoxide reductase MsrA" evidence="5">
    <location>
        <begin position="27"/>
        <end position="187"/>
    </location>
</feature>
<reference evidence="7 9" key="2">
    <citation type="submission" date="2019-08" db="EMBL/GenBank/DDBJ databases">
        <title>Complete genome sequences of Francisella adeliensis (FSC1325 and FSC1326).</title>
        <authorList>
            <person name="Ohrman C."/>
            <person name="Uneklint I."/>
            <person name="Vallesi A."/>
            <person name="Karlsson L."/>
            <person name="Sjodin A."/>
        </authorList>
    </citation>
    <scope>NUCLEOTIDE SEQUENCE [LARGE SCALE GENOMIC DNA]</scope>
    <source>
        <strain evidence="7 9">FSC1325</strain>
    </source>
</reference>
<dbReference type="KEGG" id="fad:CDH04_09720"/>
<evidence type="ECO:0000313" key="9">
    <source>
        <dbReference type="Proteomes" id="UP000681131"/>
    </source>
</evidence>
<evidence type="ECO:0000313" key="7">
    <source>
        <dbReference type="EMBL" id="QIW12902.1"/>
    </source>
</evidence>
<dbReference type="Pfam" id="PF01625">
    <property type="entry name" value="PMSR"/>
    <property type="match status" value="1"/>
</dbReference>
<protein>
    <recommendedName>
        <fullName evidence="4">Peptide methionine sulfoxide reductase MsrA</fullName>
        <shortName evidence="4">Protein-methionine-S-oxide reductase</shortName>
        <ecNumber evidence="4">1.8.4.11</ecNumber>
    </recommendedName>
    <alternativeName>
        <fullName evidence="4">Peptide-methionine (S)-S-oxide reductase</fullName>
        <shortName evidence="4">Peptide Met(O) reductase</shortName>
    </alternativeName>
</protein>
<comment type="similarity">
    <text evidence="4">Belongs to the MsrA Met sulfoxide reductase family.</text>
</comment>
<dbReference type="EC" id="1.8.4.11" evidence="4"/>
<dbReference type="InterPro" id="IPR002569">
    <property type="entry name" value="Met_Sox_Rdtase_MsrA_dom"/>
</dbReference>
<dbReference type="GO" id="GO:0008113">
    <property type="term" value="F:peptide-methionine (S)-S-oxide reductase activity"/>
    <property type="evidence" value="ECO:0007669"/>
    <property type="project" value="UniProtKB-UniRule"/>
</dbReference>
<evidence type="ECO:0000256" key="2">
    <source>
        <dbReference type="ARBA" id="ARBA00047806"/>
    </source>
</evidence>
<dbReference type="OrthoDB" id="4174719at2"/>
<dbReference type="RefSeq" id="WP_112870833.1">
    <property type="nucleotide sequence ID" value="NZ_CP021781.1"/>
</dbReference>
<sequence>MKKTIFISSLLLSISAYSKDSNLHYEKAVFAGGCFWCLESDFQYMQNHTNLSHGGIKQVVSGYDGGTKKNPNYKTVSAGVTNYKESVEVIYNPEKISYKELVEYFYRRIDPTDNKGQFCDKGKQYQSAIYYTNESQQKIAEEVTRKLKEVFKKVDKPVYTQILASTKFYDAEKYHQNYHHKNPKRYCYYRTGCGRDVTINKVWQDINWQYNKVVPFNIPSSYAACLSR</sequence>
<evidence type="ECO:0000256" key="3">
    <source>
        <dbReference type="ARBA" id="ARBA00048782"/>
    </source>
</evidence>
<dbReference type="Proteomes" id="UP000681131">
    <property type="component" value="Chromosome"/>
</dbReference>
<evidence type="ECO:0000313" key="6">
    <source>
        <dbReference type="EMBL" id="AXA34658.1"/>
    </source>
</evidence>
<accession>A0A2Z4Y1A5</accession>
<name>A0A2Z4Y1A5_9GAMM</name>
<dbReference type="NCBIfam" id="TIGR00401">
    <property type="entry name" value="msrA"/>
    <property type="match status" value="1"/>
</dbReference>
<dbReference type="Proteomes" id="UP000251120">
    <property type="component" value="Chromosome"/>
</dbReference>
<dbReference type="Gene3D" id="3.30.1060.10">
    <property type="entry name" value="Peptide methionine sulphoxide reductase MsrA"/>
    <property type="match status" value="1"/>
</dbReference>
<organism evidence="6 8">
    <name type="scientific">Francisella adeliensis</name>
    <dbReference type="NCBI Taxonomy" id="2007306"/>
    <lineage>
        <taxon>Bacteria</taxon>
        <taxon>Pseudomonadati</taxon>
        <taxon>Pseudomonadota</taxon>
        <taxon>Gammaproteobacteria</taxon>
        <taxon>Thiotrichales</taxon>
        <taxon>Francisellaceae</taxon>
        <taxon>Francisella</taxon>
    </lineage>
</organism>
<dbReference type="InterPro" id="IPR036509">
    <property type="entry name" value="Met_Sox_Rdtase_MsrA_sf"/>
</dbReference>
<dbReference type="HAMAP" id="MF_01401">
    <property type="entry name" value="MsrA"/>
    <property type="match status" value="1"/>
</dbReference>
<dbReference type="SUPFAM" id="SSF55068">
    <property type="entry name" value="Peptide methionine sulfoxide reductase"/>
    <property type="match status" value="1"/>
</dbReference>
<dbReference type="PANTHER" id="PTHR43774">
    <property type="entry name" value="PEPTIDE METHIONINE SULFOXIDE REDUCTASE"/>
    <property type="match status" value="1"/>
</dbReference>
<keyword evidence="1 4" id="KW-0560">Oxidoreductase</keyword>
<keyword evidence="9" id="KW-1185">Reference proteome</keyword>
<proteinExistence type="inferred from homology"/>
<comment type="function">
    <text evidence="4">Has an important function as a repair enzyme for proteins that have been inactivated by oxidation. Catalyzes the reversible oxidation-reduction of methionine sulfoxide in proteins to methionine.</text>
</comment>
<evidence type="ECO:0000256" key="4">
    <source>
        <dbReference type="HAMAP-Rule" id="MF_01401"/>
    </source>
</evidence>
<dbReference type="EMBL" id="CP043424">
    <property type="protein sequence ID" value="QIW12902.1"/>
    <property type="molecule type" value="Genomic_DNA"/>
</dbReference>
<evidence type="ECO:0000259" key="5">
    <source>
        <dbReference type="Pfam" id="PF01625"/>
    </source>
</evidence>
<evidence type="ECO:0000313" key="8">
    <source>
        <dbReference type="Proteomes" id="UP000251120"/>
    </source>
</evidence>
<comment type="catalytic activity">
    <reaction evidence="3 4">
        <text>[thioredoxin]-disulfide + L-methionine + H2O = L-methionine (S)-S-oxide + [thioredoxin]-dithiol</text>
        <dbReference type="Rhea" id="RHEA:19993"/>
        <dbReference type="Rhea" id="RHEA-COMP:10698"/>
        <dbReference type="Rhea" id="RHEA-COMP:10700"/>
        <dbReference type="ChEBI" id="CHEBI:15377"/>
        <dbReference type="ChEBI" id="CHEBI:29950"/>
        <dbReference type="ChEBI" id="CHEBI:50058"/>
        <dbReference type="ChEBI" id="CHEBI:57844"/>
        <dbReference type="ChEBI" id="CHEBI:58772"/>
        <dbReference type="EC" id="1.8.4.11"/>
    </reaction>
</comment>
<dbReference type="AlphaFoldDB" id="A0A2Z4Y1A5"/>
<dbReference type="PANTHER" id="PTHR43774:SF1">
    <property type="entry name" value="PEPTIDE METHIONINE SULFOXIDE REDUCTASE MSRA 2"/>
    <property type="match status" value="1"/>
</dbReference>
<reference evidence="6 8" key="1">
    <citation type="submission" date="2017-06" db="EMBL/GenBank/DDBJ databases">
        <title>Complete genome of Francisella adeliensis.</title>
        <authorList>
            <person name="Vallesi A."/>
            <person name="Sjodin A."/>
        </authorList>
    </citation>
    <scope>NUCLEOTIDE SEQUENCE [LARGE SCALE GENOMIC DNA]</scope>
    <source>
        <strain evidence="6 8">FDC440</strain>
    </source>
</reference>